<dbReference type="SUPFAM" id="SSF51126">
    <property type="entry name" value="Pectin lyase-like"/>
    <property type="match status" value="1"/>
</dbReference>
<protein>
    <submittedName>
        <fullName evidence="3">Autotransporter-associated beta strand repeat-containing protein</fullName>
    </submittedName>
</protein>
<accession>A0A934R136</accession>
<sequence length="1613" mass="158260">MKSKPNLFGRAARFPLAASSAAVSICFGGAAFATVWDGTGTVVTEWNDNGNWVGDIGTTGSAATINISSPVATISSNITTQPADILIGAGASTNGRLDQTAGTAQTGSGNWMKIGHNGGTGVFNLANTAATGGTLTGFGQGSGSMNVRGELRIGGGDGGSGGNGRVNVHTTGTLSSTSALHVGTNTSTGVLNIDSGTVAPNGTVNIGNGAAGAGGVTGTLNMSGGAFTKTGANNFIVGDAGGNGFVNLNGGTITSNNNFAAAQAGGKATVTVNGGTISNNGEFWVGTGAGSIGTATLKSGVINTNSWFCVGRQTGTGTLNVEGGTINKTNNGGAFIVGDGANGTLNQTNGTISVNGAEFWVGSGAGASGTYAMSGGTLNLGNWVVIGRNGGAASFTQTGGTINKSGTGDFILAAGGGNGGSTADYTFKGGLVDVTGGVTHIGKEANNTAVLTMKETAVFRTSQMVVGFSGSTGTVNLSGGTLETPSLIGGSGTSTAHFDGTTLRATASTDSLVSGISTADIVTGGALIDTQGFTATASQVFGGGGTLTKLGSGTLNLTGDSTHTGPTQVTDGKLVVTTRNTEAGAFTVANGKTLGVTRRSAGQSLNVSNLTLGTSASATTLEMNLGSFGNPGSATLNVVGNLAVNGTTTINISNGYPEVGSLPLIQFGSKSGTGTFVLGSLPPGVVAELDTTTDPNIVYLVIDQAKLLEWDDSELTGGVWNTANTNWNDVLTGAPAPFTTGAPVAFLDRGLVDFENPPNPDVVIAAEGVSPGLVTFNNDVISYSITGAGGINGTASVLKQGPGTVTISTPNAYTGVTRIEAGTLSVGGIANAGSPSGIGASPVNPANLVLAGGKLSYTGPAATTDRGFTIAASNSAIEVANSLTVGGTVTATAGLWAKTGAGTLRLTNPGANILAGGLSPGVRVEQGSLVLSGGGTQTNSVTGDVWVGTVLTSGADLVLDHTTLNSTGYLALARGNGTEGHVSTATFTSSTVATANLSLGYNNGLAEYVGTSVLTLNDSSYTTGFSKIGESSGATATVTLNGASSMVSDNTDVAQNTGSTGTLNIKGTSTYRSNNRLWIAPSVGTTGSVSLENSGSLTVLADADVGRGGSGSLSLKDNASFSTTGSLYVGRDVTQQGTVTQTGGTVTGGGNEFQIGKSGTGTWLQSGGVTNAGGWVAIARETAGVGVLTVSGTGTFNQTGADRAIVVGENGNGTLNIQGTGTVSSVGSGGIILSRGGATAAVNLDGGTLVALKISDAGGTSSFSFNGGLLKAGTGAAAEFMTGIDTVTVKAGGAKIDTNGNSITIAQQLLDGETGGGLVKSGAGVLTLTGSNTYAGATLVNAGKLVVDANYYGQGNFTVADGAALGVNLVSPGTQLSVNHLTLGTSASSTLDISLVSDAPDPAFAPVNVAGNLTVNGTVTINVTNPAPVLGQFPLIKYDGSKVGTGTFVLGTLPAGLGAMLVVNNGNKSIDLQINTLPGTPYGSFEASNGIAGAGAGADSDQDGIKNGIEFVIGGDPSGPGSDSSALLPTSKVNGAYLDFVYRRTSVSASSNPYVEYGSDLTGWTTAVAGTNGVVINVEANGFGTGVDKVTVRIPQSLATNSKLFAKLGIRIP</sequence>
<proteinExistence type="predicted"/>
<name>A0A934R136_9BACT</name>
<evidence type="ECO:0000256" key="2">
    <source>
        <dbReference type="SAM" id="SignalP"/>
    </source>
</evidence>
<keyword evidence="1 2" id="KW-0732">Signal</keyword>
<dbReference type="NCBIfam" id="TIGR02601">
    <property type="entry name" value="autotrns_rpt"/>
    <property type="match status" value="3"/>
</dbReference>
<keyword evidence="4" id="KW-1185">Reference proteome</keyword>
<comment type="caution">
    <text evidence="3">The sequence shown here is derived from an EMBL/GenBank/DDBJ whole genome shotgun (WGS) entry which is preliminary data.</text>
</comment>
<dbReference type="EMBL" id="JAENIK010000004">
    <property type="protein sequence ID" value="MBK1814814.1"/>
    <property type="molecule type" value="Genomic_DNA"/>
</dbReference>
<evidence type="ECO:0000256" key="1">
    <source>
        <dbReference type="ARBA" id="ARBA00022729"/>
    </source>
</evidence>
<dbReference type="RefSeq" id="WP_200349764.1">
    <property type="nucleotide sequence ID" value="NZ_BAABHZ010000010.1"/>
</dbReference>
<feature type="chain" id="PRO_5037140419" evidence="2">
    <location>
        <begin position="34"/>
        <end position="1613"/>
    </location>
</feature>
<evidence type="ECO:0000313" key="4">
    <source>
        <dbReference type="Proteomes" id="UP000600139"/>
    </source>
</evidence>
<dbReference type="InterPro" id="IPR011050">
    <property type="entry name" value="Pectin_lyase_fold/virulence"/>
</dbReference>
<reference evidence="3" key="1">
    <citation type="submission" date="2021-01" db="EMBL/GenBank/DDBJ databases">
        <title>Modified the classification status of verrucomicrobia.</title>
        <authorList>
            <person name="Feng X."/>
        </authorList>
    </citation>
    <scope>NUCLEOTIDE SEQUENCE</scope>
    <source>
        <strain evidence="3">JCM 18052</strain>
    </source>
</reference>
<evidence type="ECO:0000313" key="3">
    <source>
        <dbReference type="EMBL" id="MBK1814814.1"/>
    </source>
</evidence>
<gene>
    <name evidence="3" type="ORF">JIN84_04260</name>
</gene>
<feature type="signal peptide" evidence="2">
    <location>
        <begin position="1"/>
        <end position="33"/>
    </location>
</feature>
<organism evidence="3 4">
    <name type="scientific">Luteolibacter yonseiensis</name>
    <dbReference type="NCBI Taxonomy" id="1144680"/>
    <lineage>
        <taxon>Bacteria</taxon>
        <taxon>Pseudomonadati</taxon>
        <taxon>Verrucomicrobiota</taxon>
        <taxon>Verrucomicrobiia</taxon>
        <taxon>Verrucomicrobiales</taxon>
        <taxon>Verrucomicrobiaceae</taxon>
        <taxon>Luteolibacter</taxon>
    </lineage>
</organism>
<dbReference type="InterPro" id="IPR013425">
    <property type="entry name" value="Autotrns_rpt"/>
</dbReference>
<dbReference type="Pfam" id="PF12951">
    <property type="entry name" value="PATR"/>
    <property type="match status" value="4"/>
</dbReference>
<dbReference type="Proteomes" id="UP000600139">
    <property type="component" value="Unassembled WGS sequence"/>
</dbReference>